<evidence type="ECO:0000313" key="2">
    <source>
        <dbReference type="EMBL" id="EHL73746.1"/>
    </source>
</evidence>
<reference evidence="2 3" key="1">
    <citation type="submission" date="2011-09" db="EMBL/GenBank/DDBJ databases">
        <title>The Genome Sequence of Bacillus smithii 7_3_47FAA.</title>
        <authorList>
            <consortium name="The Broad Institute Genome Sequencing Platform"/>
            <person name="Earl A."/>
            <person name="Ward D."/>
            <person name="Feldgarden M."/>
            <person name="Gevers D."/>
            <person name="Daigneault M."/>
            <person name="Strauss J."/>
            <person name="Allen-Vercoe E."/>
            <person name="Young S.K."/>
            <person name="Zeng Q."/>
            <person name="Gargeya S."/>
            <person name="Fitzgerald M."/>
            <person name="Haas B."/>
            <person name="Abouelleil A."/>
            <person name="Alvarado L."/>
            <person name="Arachchi H.M."/>
            <person name="Berlin A."/>
            <person name="Brown A."/>
            <person name="Chapman S.B."/>
            <person name="Chen Z."/>
            <person name="Dunbar C."/>
            <person name="Freedman E."/>
            <person name="Gearin G."/>
            <person name="Goldberg J."/>
            <person name="Griggs A."/>
            <person name="Gujja S."/>
            <person name="Heiman D."/>
            <person name="Howarth C."/>
            <person name="Larson L."/>
            <person name="Lui A."/>
            <person name="MacDonald P.J.P."/>
            <person name="Montmayeur A."/>
            <person name="Murphy C."/>
            <person name="Neiman D."/>
            <person name="Pearson M."/>
            <person name="Priest M."/>
            <person name="Roberts A."/>
            <person name="Saif S."/>
            <person name="Shea T."/>
            <person name="Shenoy N."/>
            <person name="Sisk P."/>
            <person name="Stolte C."/>
            <person name="Sykes S."/>
            <person name="Wortman J."/>
            <person name="Nusbaum C."/>
            <person name="Birren B."/>
        </authorList>
    </citation>
    <scope>NUCLEOTIDE SEQUENCE [LARGE SCALE GENOMIC DNA]</scope>
    <source>
        <strain evidence="2 3">7_3_47FAA</strain>
    </source>
</reference>
<dbReference type="EMBL" id="ACWF01000156">
    <property type="protein sequence ID" value="EHL73746.1"/>
    <property type="molecule type" value="Genomic_DNA"/>
</dbReference>
<gene>
    <name evidence="2" type="ORF">HMPREF1015_00322</name>
</gene>
<keyword evidence="1" id="KW-0812">Transmembrane</keyword>
<dbReference type="Proteomes" id="UP000011747">
    <property type="component" value="Unassembled WGS sequence"/>
</dbReference>
<accession>G9QPV5</accession>
<organism evidence="2 3">
    <name type="scientific">Bacillus smithii 7_3_47FAA</name>
    <dbReference type="NCBI Taxonomy" id="665952"/>
    <lineage>
        <taxon>Bacteria</taxon>
        <taxon>Bacillati</taxon>
        <taxon>Bacillota</taxon>
        <taxon>Bacilli</taxon>
        <taxon>Bacillales</taxon>
        <taxon>Bacillaceae</taxon>
        <taxon>Bacillus</taxon>
    </lineage>
</organism>
<keyword evidence="1" id="KW-1133">Transmembrane helix</keyword>
<comment type="caution">
    <text evidence="2">The sequence shown here is derived from an EMBL/GenBank/DDBJ whole genome shotgun (WGS) entry which is preliminary data.</text>
</comment>
<sequence length="30" mass="3616">MRPILLGVLAAFFFAFTFLFNRMMDLYKLK</sequence>
<dbReference type="HOGENOM" id="CLU_3402173_0_0_9"/>
<evidence type="ECO:0000256" key="1">
    <source>
        <dbReference type="SAM" id="Phobius"/>
    </source>
</evidence>
<feature type="transmembrane region" description="Helical" evidence="1">
    <location>
        <begin position="6"/>
        <end position="24"/>
    </location>
</feature>
<proteinExistence type="predicted"/>
<keyword evidence="3" id="KW-1185">Reference proteome</keyword>
<protein>
    <submittedName>
        <fullName evidence="2">Uncharacterized protein</fullName>
    </submittedName>
</protein>
<name>G9QPV5_9BACI</name>
<keyword evidence="1" id="KW-0472">Membrane</keyword>
<evidence type="ECO:0000313" key="3">
    <source>
        <dbReference type="Proteomes" id="UP000011747"/>
    </source>
</evidence>
<dbReference type="AlphaFoldDB" id="G9QPV5"/>